<keyword evidence="2 5" id="KW-0812">Transmembrane</keyword>
<proteinExistence type="predicted"/>
<feature type="transmembrane region" description="Helical" evidence="5">
    <location>
        <begin position="124"/>
        <end position="146"/>
    </location>
</feature>
<protein>
    <recommendedName>
        <fullName evidence="8">Polysaccharide biosynthesis protein C-terminal domain-containing protein</fullName>
    </recommendedName>
</protein>
<organism evidence="6 7">
    <name type="scientific">Thalassospira permensis NBRC 106175</name>
    <dbReference type="NCBI Taxonomy" id="1353532"/>
    <lineage>
        <taxon>Bacteria</taxon>
        <taxon>Pseudomonadati</taxon>
        <taxon>Pseudomonadota</taxon>
        <taxon>Alphaproteobacteria</taxon>
        <taxon>Rhodospirillales</taxon>
        <taxon>Thalassospiraceae</taxon>
        <taxon>Thalassospira</taxon>
    </lineage>
</organism>
<dbReference type="Proteomes" id="UP000027463">
    <property type="component" value="Unassembled WGS sequence"/>
</dbReference>
<feature type="transmembrane region" description="Helical" evidence="5">
    <location>
        <begin position="308"/>
        <end position="328"/>
    </location>
</feature>
<gene>
    <name evidence="6" type="ORF">SMB34_04070</name>
</gene>
<dbReference type="CDD" id="cd13128">
    <property type="entry name" value="MATE_Wzx_like"/>
    <property type="match status" value="1"/>
</dbReference>
<dbReference type="Pfam" id="PF01943">
    <property type="entry name" value="Polysacc_synt"/>
    <property type="match status" value="1"/>
</dbReference>
<feature type="transmembrane region" description="Helical" evidence="5">
    <location>
        <begin position="56"/>
        <end position="76"/>
    </location>
</feature>
<evidence type="ECO:0000256" key="5">
    <source>
        <dbReference type="SAM" id="Phobius"/>
    </source>
</evidence>
<feature type="transmembrane region" description="Helical" evidence="5">
    <location>
        <begin position="21"/>
        <end position="44"/>
    </location>
</feature>
<dbReference type="InterPro" id="IPR052556">
    <property type="entry name" value="PolySynth_Transporter"/>
</dbReference>
<dbReference type="PANTHER" id="PTHR43424:SF1">
    <property type="entry name" value="LOCUS PUTATIVE PROTEIN 1-RELATED"/>
    <property type="match status" value="1"/>
</dbReference>
<comment type="caution">
    <text evidence="6">The sequence shown here is derived from an EMBL/GenBank/DDBJ whole genome shotgun (WGS) entry which is preliminary data.</text>
</comment>
<feature type="transmembrane region" description="Helical" evidence="5">
    <location>
        <begin position="183"/>
        <end position="205"/>
    </location>
</feature>
<dbReference type="EMBL" id="AUNC01000012">
    <property type="protein sequence ID" value="KEO57897.1"/>
    <property type="molecule type" value="Genomic_DNA"/>
</dbReference>
<evidence type="ECO:0000256" key="1">
    <source>
        <dbReference type="ARBA" id="ARBA00004141"/>
    </source>
</evidence>
<feature type="transmembrane region" description="Helical" evidence="5">
    <location>
        <begin position="158"/>
        <end position="177"/>
    </location>
</feature>
<sequence>MGGFMKSFSVLKKTGLYSFMSNTSWIVFESIIRAIVGLTVGVFIARYLGPENLGKLSYSSAIVGMFGVLAGLGMDSNIVRDLVKEKDRVGEKIGTTFFLKLSGSLIAVVCCISSVFILRSNDVTVVSITIILAMSMFFLPFDVVSLYFQSIVKSKYTVLAKSFSCVLSAILRIILIFNDAPLISFAWVGLAEAMLSAVALTYFFLLKRNQVGFSWTYKFETAKKILAEGWPLLLSTAGAALYMRADLVMLGQLSSNHSVGIYTAMLRISEIWYFLPAAFISSLQPFLVRAREISRDLYIFRLRVLYEFMILLSVSVSIFISLFSDYLVQIVYGHQYQEAALVLRTHTWATIAVFLGVASSQYLVIENLQKISFYRTAIGLLANIVMNALFIPIWGAFGAAFATVISFYIATFSLILFESSRGQCFIIIRSILPLNIINFIRGAKNDANF</sequence>
<feature type="transmembrane region" description="Helical" evidence="5">
    <location>
        <begin position="348"/>
        <end position="365"/>
    </location>
</feature>
<feature type="transmembrane region" description="Helical" evidence="5">
    <location>
        <begin position="372"/>
        <end position="391"/>
    </location>
</feature>
<evidence type="ECO:0000256" key="4">
    <source>
        <dbReference type="ARBA" id="ARBA00023136"/>
    </source>
</evidence>
<evidence type="ECO:0008006" key="8">
    <source>
        <dbReference type="Google" id="ProtNLM"/>
    </source>
</evidence>
<reference evidence="6 7" key="1">
    <citation type="submission" date="2013-07" db="EMBL/GenBank/DDBJ databases">
        <title>Thalassospira permensis NBRC 106175 Genome Sequencing.</title>
        <authorList>
            <person name="Lai Q."/>
            <person name="Shao Z."/>
        </authorList>
    </citation>
    <scope>NUCLEOTIDE SEQUENCE [LARGE SCALE GENOMIC DNA]</scope>
    <source>
        <strain evidence="6 7">NBRC 106175</strain>
    </source>
</reference>
<dbReference type="InterPro" id="IPR002797">
    <property type="entry name" value="Polysacc_synth"/>
</dbReference>
<evidence type="ECO:0000256" key="2">
    <source>
        <dbReference type="ARBA" id="ARBA00022692"/>
    </source>
</evidence>
<keyword evidence="4 5" id="KW-0472">Membrane</keyword>
<feature type="transmembrane region" description="Helical" evidence="5">
    <location>
        <begin position="225"/>
        <end position="245"/>
    </location>
</feature>
<dbReference type="PANTHER" id="PTHR43424">
    <property type="entry name" value="LOCUS PUTATIVE PROTEIN 1-RELATED"/>
    <property type="match status" value="1"/>
</dbReference>
<evidence type="ECO:0000313" key="7">
    <source>
        <dbReference type="Proteomes" id="UP000027463"/>
    </source>
</evidence>
<accession>A0ABR4TQF8</accession>
<feature type="transmembrane region" description="Helical" evidence="5">
    <location>
        <begin position="397"/>
        <end position="417"/>
    </location>
</feature>
<comment type="subcellular location">
    <subcellularLocation>
        <location evidence="1">Membrane</location>
        <topology evidence="1">Multi-pass membrane protein</topology>
    </subcellularLocation>
</comment>
<keyword evidence="7" id="KW-1185">Reference proteome</keyword>
<evidence type="ECO:0000313" key="6">
    <source>
        <dbReference type="EMBL" id="KEO57897.1"/>
    </source>
</evidence>
<name>A0ABR4TQF8_9PROT</name>
<feature type="transmembrane region" description="Helical" evidence="5">
    <location>
        <begin position="271"/>
        <end position="288"/>
    </location>
</feature>
<keyword evidence="3 5" id="KW-1133">Transmembrane helix</keyword>
<evidence type="ECO:0000256" key="3">
    <source>
        <dbReference type="ARBA" id="ARBA00022989"/>
    </source>
</evidence>
<feature type="transmembrane region" description="Helical" evidence="5">
    <location>
        <begin position="97"/>
        <end position="118"/>
    </location>
</feature>